<dbReference type="GO" id="GO:0007018">
    <property type="term" value="P:microtubule-based movement"/>
    <property type="evidence" value="ECO:0007669"/>
    <property type="project" value="InterPro"/>
</dbReference>
<keyword evidence="1" id="KW-0067">ATP-binding</keyword>
<dbReference type="GO" id="GO:0003777">
    <property type="term" value="F:microtubule motor activity"/>
    <property type="evidence" value="ECO:0007669"/>
    <property type="project" value="InterPro"/>
</dbReference>
<dbReference type="InterPro" id="IPR027417">
    <property type="entry name" value="P-loop_NTPase"/>
</dbReference>
<dbReference type="Gene3D" id="6.10.250.1080">
    <property type="match status" value="1"/>
</dbReference>
<dbReference type="GO" id="GO:0015630">
    <property type="term" value="C:microtubule cytoskeleton"/>
    <property type="evidence" value="ECO:0007669"/>
    <property type="project" value="TreeGrafter"/>
</dbReference>
<sequence>MASVAALTAELQAKEVELKTLQASFEDYVQSSKELEEELDNELVKAQQQISALNRQCSDLSERCETLQLSSRAAAADITRLQDTVAQLSETVAEAEASRTRLEQTNDQLETRVRQSEASEEALKHQLDAALEQRIFTQHDLEELQAEDRAEELQLSNDELNDELIELQHQLMAAPPQQQPSTGDASLTETGSRSAAGTQELAGTGHKPTLSDTGSVFGSGFGDQLGPRRSEALPPDDDDDAMEHDNVFSGTTARVRVQAAIAAADASVLAAELQLMCRRYEAERAASAALLAKLQTLRSGQGCQRHTVAKLQAITGNIAVLCRIRPPSAKELAASAAVAVEPLSISEVGLFDKRTREWRGIPLDKVLGGEMGQQDVFAEVEPLALSVADGYNAAIMCFGQTGSGKTWTMAALCMSGSASEQPAQCRHCIALTAVLHCYC</sequence>
<dbReference type="AlphaFoldDB" id="A0A836CFK7"/>
<name>A0A836CFK7_9STRA</name>
<dbReference type="GO" id="GO:0005524">
    <property type="term" value="F:ATP binding"/>
    <property type="evidence" value="ECO:0007669"/>
    <property type="project" value="UniProtKB-UniRule"/>
</dbReference>
<dbReference type="Pfam" id="PF16796">
    <property type="entry name" value="Microtub_bd"/>
    <property type="match status" value="1"/>
</dbReference>
<feature type="coiled-coil region" evidence="2">
    <location>
        <begin position="4"/>
        <end position="170"/>
    </location>
</feature>
<dbReference type="OrthoDB" id="5877028at2759"/>
<evidence type="ECO:0000256" key="2">
    <source>
        <dbReference type="SAM" id="Coils"/>
    </source>
</evidence>
<keyword evidence="1" id="KW-0547">Nucleotide-binding</keyword>
<evidence type="ECO:0000259" key="4">
    <source>
        <dbReference type="PROSITE" id="PS50067"/>
    </source>
</evidence>
<protein>
    <recommendedName>
        <fullName evidence="4">Kinesin motor domain-containing protein</fullName>
    </recommendedName>
</protein>
<dbReference type="InterPro" id="IPR036961">
    <property type="entry name" value="Kinesin_motor_dom_sf"/>
</dbReference>
<evidence type="ECO:0000256" key="3">
    <source>
        <dbReference type="SAM" id="MobiDB-lite"/>
    </source>
</evidence>
<dbReference type="SUPFAM" id="SSF52540">
    <property type="entry name" value="P-loop containing nucleoside triphosphate hydrolases"/>
    <property type="match status" value="1"/>
</dbReference>
<evidence type="ECO:0000313" key="6">
    <source>
        <dbReference type="Proteomes" id="UP000664859"/>
    </source>
</evidence>
<feature type="compositionally biased region" description="Polar residues" evidence="3">
    <location>
        <begin position="179"/>
        <end position="197"/>
    </location>
</feature>
<dbReference type="InterPro" id="IPR031852">
    <property type="entry name" value="Vik1/Cik1_MT-bd"/>
</dbReference>
<dbReference type="GO" id="GO:0008017">
    <property type="term" value="F:microtubule binding"/>
    <property type="evidence" value="ECO:0007669"/>
    <property type="project" value="InterPro"/>
</dbReference>
<accession>A0A836CFK7</accession>
<comment type="similarity">
    <text evidence="1">Belongs to the TRAFAC class myosin-kinesin ATPase superfamily. Kinesin family.</text>
</comment>
<dbReference type="PANTHER" id="PTHR47972">
    <property type="entry name" value="KINESIN-LIKE PROTEIN KLP-3"/>
    <property type="match status" value="1"/>
</dbReference>
<feature type="binding site" evidence="1">
    <location>
        <begin position="399"/>
        <end position="406"/>
    </location>
    <ligand>
        <name>ATP</name>
        <dbReference type="ChEBI" id="CHEBI:30616"/>
    </ligand>
</feature>
<dbReference type="PANTHER" id="PTHR47972:SF28">
    <property type="entry name" value="KINESIN-LIKE PROTEIN KLP-3"/>
    <property type="match status" value="1"/>
</dbReference>
<feature type="region of interest" description="Disordered" evidence="3">
    <location>
        <begin position="173"/>
        <end position="245"/>
    </location>
</feature>
<dbReference type="InterPro" id="IPR027640">
    <property type="entry name" value="Kinesin-like_fam"/>
</dbReference>
<dbReference type="Gene3D" id="3.40.850.10">
    <property type="entry name" value="Kinesin motor domain"/>
    <property type="match status" value="1"/>
</dbReference>
<evidence type="ECO:0000313" key="5">
    <source>
        <dbReference type="EMBL" id="KAG5184675.1"/>
    </source>
</evidence>
<gene>
    <name evidence="5" type="ORF">JKP88DRAFT_244672</name>
</gene>
<comment type="caution">
    <text evidence="5">The sequence shown here is derived from an EMBL/GenBank/DDBJ whole genome shotgun (WGS) entry which is preliminary data.</text>
</comment>
<proteinExistence type="inferred from homology"/>
<evidence type="ECO:0000256" key="1">
    <source>
        <dbReference type="PROSITE-ProRule" id="PRU00283"/>
    </source>
</evidence>
<keyword evidence="2" id="KW-0175">Coiled coil</keyword>
<reference evidence="5" key="1">
    <citation type="submission" date="2021-02" db="EMBL/GenBank/DDBJ databases">
        <title>First Annotated Genome of the Yellow-green Alga Tribonema minus.</title>
        <authorList>
            <person name="Mahan K.M."/>
        </authorList>
    </citation>
    <scope>NUCLEOTIDE SEQUENCE</scope>
    <source>
        <strain evidence="5">UTEX B ZZ1240</strain>
    </source>
</reference>
<keyword evidence="6" id="KW-1185">Reference proteome</keyword>
<dbReference type="InterPro" id="IPR001752">
    <property type="entry name" value="Kinesin_motor_dom"/>
</dbReference>
<dbReference type="EMBL" id="JAFCMP010000157">
    <property type="protein sequence ID" value="KAG5184675.1"/>
    <property type="molecule type" value="Genomic_DNA"/>
</dbReference>
<feature type="domain" description="Kinesin motor" evidence="4">
    <location>
        <begin position="317"/>
        <end position="439"/>
    </location>
</feature>
<dbReference type="Proteomes" id="UP000664859">
    <property type="component" value="Unassembled WGS sequence"/>
</dbReference>
<dbReference type="PROSITE" id="PS50067">
    <property type="entry name" value="KINESIN_MOTOR_2"/>
    <property type="match status" value="1"/>
</dbReference>
<organism evidence="5 6">
    <name type="scientific">Tribonema minus</name>
    <dbReference type="NCBI Taxonomy" id="303371"/>
    <lineage>
        <taxon>Eukaryota</taxon>
        <taxon>Sar</taxon>
        <taxon>Stramenopiles</taxon>
        <taxon>Ochrophyta</taxon>
        <taxon>PX clade</taxon>
        <taxon>Xanthophyceae</taxon>
        <taxon>Tribonematales</taxon>
        <taxon>Tribonemataceae</taxon>
        <taxon>Tribonema</taxon>
    </lineage>
</organism>
<keyword evidence="1" id="KW-0505">Motor protein</keyword>